<keyword evidence="1" id="KW-1133">Transmembrane helix</keyword>
<dbReference type="GO" id="GO:0003677">
    <property type="term" value="F:DNA binding"/>
    <property type="evidence" value="ECO:0007669"/>
    <property type="project" value="UniProtKB-KW"/>
</dbReference>
<dbReference type="InterPro" id="IPR009693">
    <property type="entry name" value="Glucitol_operon_activator"/>
</dbReference>
<feature type="transmembrane region" description="Helical" evidence="1">
    <location>
        <begin position="6"/>
        <end position="24"/>
    </location>
</feature>
<keyword evidence="1" id="KW-0812">Transmembrane</keyword>
<keyword evidence="1" id="KW-0472">Membrane</keyword>
<name>A0A1I4BSX7_9LACT</name>
<reference evidence="3" key="1">
    <citation type="submission" date="2016-10" db="EMBL/GenBank/DDBJ databases">
        <authorList>
            <person name="Varghese N."/>
            <person name="Submissions S."/>
        </authorList>
    </citation>
    <scope>NUCLEOTIDE SEQUENCE [LARGE SCALE GENOMIC DNA]</scope>
    <source>
        <strain evidence="3">DSM 16108</strain>
    </source>
</reference>
<dbReference type="Proteomes" id="UP000199589">
    <property type="component" value="Unassembled WGS sequence"/>
</dbReference>
<dbReference type="PIRSF" id="PIRSF011474">
    <property type="entry name" value="Glucitol_operon_activator"/>
    <property type="match status" value="1"/>
</dbReference>
<organism evidence="2 3">
    <name type="scientific">Marinilactibacillus piezotolerans</name>
    <dbReference type="NCBI Taxonomy" id="258723"/>
    <lineage>
        <taxon>Bacteria</taxon>
        <taxon>Bacillati</taxon>
        <taxon>Bacillota</taxon>
        <taxon>Bacilli</taxon>
        <taxon>Lactobacillales</taxon>
        <taxon>Carnobacteriaceae</taxon>
        <taxon>Marinilactibacillus</taxon>
    </lineage>
</organism>
<sequence>MSFLTLFILFAIGAYVFQLVLGLFQVKHFNKIYRELREQGKVAIGRRAGKIKAGTIVMFAIEDDGKILDARLMQGVTVLSKFRRLEQYIHQDLHFIDSYHPLVRKENKLTQEAMENAREIYLKVSVGDYVEEPAQTPLGQLGTTINVYGSMLKNKIRGSV</sequence>
<protein>
    <submittedName>
        <fullName evidence="2">DNA-binding transcriptional regulator of glucitol operon</fullName>
    </submittedName>
</protein>
<dbReference type="EMBL" id="FOSJ01000081">
    <property type="protein sequence ID" value="SFK71096.1"/>
    <property type="molecule type" value="Genomic_DNA"/>
</dbReference>
<proteinExistence type="predicted"/>
<accession>A0A1I4BSX7</accession>
<dbReference type="AlphaFoldDB" id="A0A1I4BSX7"/>
<gene>
    <name evidence="2" type="ORF">SAMN04488569_10815</name>
</gene>
<dbReference type="RefSeq" id="WP_091898726.1">
    <property type="nucleotide sequence ID" value="NZ_FOSJ01000081.1"/>
</dbReference>
<keyword evidence="3" id="KW-1185">Reference proteome</keyword>
<dbReference type="OrthoDB" id="9096700at2"/>
<evidence type="ECO:0000313" key="3">
    <source>
        <dbReference type="Proteomes" id="UP000199589"/>
    </source>
</evidence>
<dbReference type="Pfam" id="PF06923">
    <property type="entry name" value="GutM"/>
    <property type="match status" value="1"/>
</dbReference>
<keyword evidence="2" id="KW-0238">DNA-binding</keyword>
<evidence type="ECO:0000256" key="1">
    <source>
        <dbReference type="SAM" id="Phobius"/>
    </source>
</evidence>
<evidence type="ECO:0000313" key="2">
    <source>
        <dbReference type="EMBL" id="SFK71096.1"/>
    </source>
</evidence>